<dbReference type="EMBL" id="JBHSMH010000021">
    <property type="protein sequence ID" value="MFC5468832.1"/>
    <property type="molecule type" value="Genomic_DNA"/>
</dbReference>
<dbReference type="InterPro" id="IPR027417">
    <property type="entry name" value="P-loop_NTPase"/>
</dbReference>
<evidence type="ECO:0008006" key="3">
    <source>
        <dbReference type="Google" id="ProtNLM"/>
    </source>
</evidence>
<protein>
    <recommendedName>
        <fullName evidence="3">Sulfotransferase domain-containing protein</fullName>
    </recommendedName>
</protein>
<gene>
    <name evidence="1" type="ORF">ACFPPD_08860</name>
</gene>
<name>A0ABW0LVH0_9BACL</name>
<sequence length="250" mass="28105">MVHTDIRLGSASFVVNSIPKSGTNLLDQMLLGIPGLIRKEPYLFEGLPTDLEGHRRILADLHDGEYTLGHLYHSAEWANMLRGFGLKQLFLIRDPRDVLVSLVYFILDKFPEDTLYPHLLALPTMKDRYLAVLRGVPSLDYPNFAAWLNLFLGWRFDPLTHVVTYESLVGSSEMRRSAIAGIAGHLWGTEAVSGDRLTDLVAVMEQGMNPDLSWTFRKGVIGAWKDEFDQELKTEFDKVAGELLIGLGYG</sequence>
<proteinExistence type="predicted"/>
<reference evidence="2" key="1">
    <citation type="journal article" date="2019" name="Int. J. Syst. Evol. Microbiol.">
        <title>The Global Catalogue of Microorganisms (GCM) 10K type strain sequencing project: providing services to taxonomists for standard genome sequencing and annotation.</title>
        <authorList>
            <consortium name="The Broad Institute Genomics Platform"/>
            <consortium name="The Broad Institute Genome Sequencing Center for Infectious Disease"/>
            <person name="Wu L."/>
            <person name="Ma J."/>
        </authorList>
    </citation>
    <scope>NUCLEOTIDE SEQUENCE [LARGE SCALE GENOMIC DNA]</scope>
    <source>
        <strain evidence="2">CCUG 57113</strain>
    </source>
</reference>
<organism evidence="1 2">
    <name type="scientific">Cohnella suwonensis</name>
    <dbReference type="NCBI Taxonomy" id="696072"/>
    <lineage>
        <taxon>Bacteria</taxon>
        <taxon>Bacillati</taxon>
        <taxon>Bacillota</taxon>
        <taxon>Bacilli</taxon>
        <taxon>Bacillales</taxon>
        <taxon>Paenibacillaceae</taxon>
        <taxon>Cohnella</taxon>
    </lineage>
</organism>
<dbReference type="RefSeq" id="WP_209750285.1">
    <property type="nucleotide sequence ID" value="NZ_JBHSMH010000021.1"/>
</dbReference>
<keyword evidence="2" id="KW-1185">Reference proteome</keyword>
<dbReference type="Proteomes" id="UP001596105">
    <property type="component" value="Unassembled WGS sequence"/>
</dbReference>
<dbReference type="Gene3D" id="3.40.50.300">
    <property type="entry name" value="P-loop containing nucleotide triphosphate hydrolases"/>
    <property type="match status" value="1"/>
</dbReference>
<dbReference type="SUPFAM" id="SSF52540">
    <property type="entry name" value="P-loop containing nucleoside triphosphate hydrolases"/>
    <property type="match status" value="1"/>
</dbReference>
<evidence type="ECO:0000313" key="2">
    <source>
        <dbReference type="Proteomes" id="UP001596105"/>
    </source>
</evidence>
<evidence type="ECO:0000313" key="1">
    <source>
        <dbReference type="EMBL" id="MFC5468832.1"/>
    </source>
</evidence>
<accession>A0ABW0LVH0</accession>
<comment type="caution">
    <text evidence="1">The sequence shown here is derived from an EMBL/GenBank/DDBJ whole genome shotgun (WGS) entry which is preliminary data.</text>
</comment>